<dbReference type="EMBL" id="BKAD01000036">
    <property type="protein sequence ID" value="GEP31763.1"/>
    <property type="molecule type" value="Genomic_DNA"/>
</dbReference>
<proteinExistence type="predicted"/>
<dbReference type="RefSeq" id="WP_147074721.1">
    <property type="nucleotide sequence ID" value="NZ_AP021884.1"/>
</dbReference>
<evidence type="ECO:0000313" key="3">
    <source>
        <dbReference type="EMBL" id="GEP31763.1"/>
    </source>
</evidence>
<dbReference type="InterPro" id="IPR011034">
    <property type="entry name" value="Formyl_transferase-like_C_sf"/>
</dbReference>
<evidence type="ECO:0000313" key="4">
    <source>
        <dbReference type="Proteomes" id="UP000321337"/>
    </source>
</evidence>
<feature type="domain" description="Formyl transferase C-terminal" evidence="2">
    <location>
        <begin position="175"/>
        <end position="256"/>
    </location>
</feature>
<dbReference type="OrthoDB" id="580992at2"/>
<reference evidence="3 4" key="1">
    <citation type="submission" date="2019-07" db="EMBL/GenBank/DDBJ databases">
        <title>Whole genome shotgun sequence of Thiobacillus plumbophilus NBRC 107929.</title>
        <authorList>
            <person name="Hosoyama A."/>
            <person name="Uohara A."/>
            <person name="Ohji S."/>
            <person name="Ichikawa N."/>
        </authorList>
    </citation>
    <scope>NUCLEOTIDE SEQUENCE [LARGE SCALE GENOMIC DNA]</scope>
    <source>
        <strain evidence="3 4">NBRC 107929</strain>
    </source>
</reference>
<dbReference type="InterPro" id="IPR029045">
    <property type="entry name" value="ClpP/crotonase-like_dom_sf"/>
</dbReference>
<dbReference type="GO" id="GO:0003677">
    <property type="term" value="F:DNA binding"/>
    <property type="evidence" value="ECO:0007669"/>
    <property type="project" value="UniProtKB-KW"/>
</dbReference>
<dbReference type="Pfam" id="PF00378">
    <property type="entry name" value="ECH_1"/>
    <property type="match status" value="1"/>
</dbReference>
<dbReference type="PIRSF" id="PIRSF006787">
    <property type="entry name" value="Hydrgn_mat_HoxX"/>
    <property type="match status" value="1"/>
</dbReference>
<dbReference type="PANTHER" id="PTHR43388">
    <property type="entry name" value="HYDROGENASE MATURATION FACTOR HOXX"/>
    <property type="match status" value="1"/>
</dbReference>
<dbReference type="GO" id="GO:0003824">
    <property type="term" value="F:catalytic activity"/>
    <property type="evidence" value="ECO:0007669"/>
    <property type="project" value="InterPro"/>
</dbReference>
<dbReference type="Pfam" id="PF00551">
    <property type="entry name" value="Formyl_trans_N"/>
    <property type="match status" value="1"/>
</dbReference>
<feature type="domain" description="Formyl transferase N-terminal" evidence="1">
    <location>
        <begin position="38"/>
        <end position="145"/>
    </location>
</feature>
<dbReference type="PANTHER" id="PTHR43388:SF1">
    <property type="entry name" value="HYDROGENASE MATURATION FACTOR HOXX"/>
    <property type="match status" value="1"/>
</dbReference>
<dbReference type="InterPro" id="IPR002376">
    <property type="entry name" value="Formyl_transf_N"/>
</dbReference>
<dbReference type="InterPro" id="IPR005793">
    <property type="entry name" value="Formyl_trans_C"/>
</dbReference>
<dbReference type="Gene3D" id="3.40.50.12230">
    <property type="match status" value="1"/>
</dbReference>
<gene>
    <name evidence="3" type="primary">hoxX</name>
    <name evidence="3" type="ORF">TPL01_29010</name>
</gene>
<dbReference type="SUPFAM" id="SSF50486">
    <property type="entry name" value="FMT C-terminal domain-like"/>
    <property type="match status" value="1"/>
</dbReference>
<keyword evidence="4" id="KW-1185">Reference proteome</keyword>
<evidence type="ECO:0000259" key="1">
    <source>
        <dbReference type="Pfam" id="PF00551"/>
    </source>
</evidence>
<dbReference type="SUPFAM" id="SSF53328">
    <property type="entry name" value="Formyltransferase"/>
    <property type="match status" value="1"/>
</dbReference>
<dbReference type="CDD" id="cd08650">
    <property type="entry name" value="FMT_core_HypX_N"/>
    <property type="match status" value="1"/>
</dbReference>
<dbReference type="InterPro" id="IPR036477">
    <property type="entry name" value="Formyl_transf_N_sf"/>
</dbReference>
<dbReference type="SUPFAM" id="SSF52096">
    <property type="entry name" value="ClpP/crotonase"/>
    <property type="match status" value="1"/>
</dbReference>
<dbReference type="CDD" id="cd06558">
    <property type="entry name" value="crotonase-like"/>
    <property type="match status" value="1"/>
</dbReference>
<dbReference type="Proteomes" id="UP000321337">
    <property type="component" value="Unassembled WGS sequence"/>
</dbReference>
<name>A0A512LB96_9PROT</name>
<accession>A0A512LB96</accession>
<protein>
    <submittedName>
        <fullName evidence="3">Hydrogenase maturation factor HoxX</fullName>
    </submittedName>
</protein>
<dbReference type="Gene3D" id="3.90.226.10">
    <property type="entry name" value="2-enoyl-CoA Hydratase, Chain A, domain 1"/>
    <property type="match status" value="1"/>
</dbReference>
<dbReference type="CDD" id="cd08701">
    <property type="entry name" value="FMT_C_HypX"/>
    <property type="match status" value="1"/>
</dbReference>
<dbReference type="InterPro" id="IPR001753">
    <property type="entry name" value="Enoyl-CoA_hydra/iso"/>
</dbReference>
<dbReference type="InterPro" id="IPR009188">
    <property type="entry name" value="NiFe-hyd_mat_HypX/HoxX"/>
</dbReference>
<dbReference type="Pfam" id="PF02911">
    <property type="entry name" value="Formyl_trans_C"/>
    <property type="match status" value="1"/>
</dbReference>
<keyword evidence="3" id="KW-0371">Homeobox</keyword>
<evidence type="ECO:0000259" key="2">
    <source>
        <dbReference type="Pfam" id="PF02911"/>
    </source>
</evidence>
<sequence>MRILFLTHSFNSLTQRLYVALTELGHEVSVEFDIADSVTEEAVALYRPDIILAPFLKRAIPASVWRHHTCLVVHPGIVGDRGPSALDWAVQNAETEWGVTVLQANAVMDGGDIWANEIFPMRLAKKSSLYRNEVTEAATRAVTTAIERYAQRDFVPCPLEKWSNVAGQERPVMWQEDRRINWLRDDTQTILRRIHAADGFPGVRDSLFDHACFLFDAHAAPDYSGAPGTILGWQGTSLVRATVDGAIRIGHVRRPESAHPFKLPALVAFAAEQASIPVLCEADGESIRYEEQDGVGYLYFDFYNGAMSTAQCRELLAAYRQACSRPTRVIVLMGGDDFWSNGIHLNLIEASEHPAEESWENIQAMDDLAEAIITATSHITVSALANNAGAGGAFLALAADHVWARPSVLLNLHYKNMGNLYGSEFWTYTLPRRVGLEKTSRIVENRLPMSARQAARLGIVDACFGTDAAMFRREVKQRATAISRSPDYDVLRKTKTEARDRDESEKPLLRYRESELSEMHRNFFGFDPSYHYARRYFVHKTLPAWTPRHLCKHRGMVQGNH</sequence>
<dbReference type="AlphaFoldDB" id="A0A512LB96"/>
<organism evidence="3 4">
    <name type="scientific">Sulfuriferula plumbiphila</name>
    <dbReference type="NCBI Taxonomy" id="171865"/>
    <lineage>
        <taxon>Bacteria</taxon>
        <taxon>Pseudomonadati</taxon>
        <taxon>Pseudomonadota</taxon>
        <taxon>Betaproteobacteria</taxon>
        <taxon>Nitrosomonadales</taxon>
        <taxon>Sulfuricellaceae</taxon>
        <taxon>Sulfuriferula</taxon>
    </lineage>
</organism>
<comment type="caution">
    <text evidence="3">The sequence shown here is derived from an EMBL/GenBank/DDBJ whole genome shotgun (WGS) entry which is preliminary data.</text>
</comment>
<dbReference type="InterPro" id="IPR047180">
    <property type="entry name" value="HoxX-like"/>
</dbReference>